<dbReference type="PROSITE" id="PS50174">
    <property type="entry name" value="G_PATCH"/>
    <property type="match status" value="1"/>
</dbReference>
<accession>A0A430Q6K1</accession>
<evidence type="ECO:0000313" key="3">
    <source>
        <dbReference type="Proteomes" id="UP000290809"/>
    </source>
</evidence>
<proteinExistence type="predicted"/>
<gene>
    <name evidence="2" type="ORF">DC041_0012106</name>
</gene>
<keyword evidence="3" id="KW-1185">Reference proteome</keyword>
<dbReference type="InterPro" id="IPR050656">
    <property type="entry name" value="PINX1"/>
</dbReference>
<dbReference type="STRING" id="6184.A0A430Q6K1"/>
<dbReference type="AlphaFoldDB" id="A0A430Q6K1"/>
<dbReference type="EMBL" id="QMKO01002496">
    <property type="protein sequence ID" value="RTG83325.1"/>
    <property type="molecule type" value="Genomic_DNA"/>
</dbReference>
<feature type="domain" description="G-patch" evidence="1">
    <location>
        <begin position="24"/>
        <end position="70"/>
    </location>
</feature>
<dbReference type="PANTHER" id="PTHR23149:SF27">
    <property type="entry name" value="PIN2_TERF1-INTERACTING TELOMERASE INHIBITOR 1"/>
    <property type="match status" value="1"/>
</dbReference>
<protein>
    <submittedName>
        <fullName evidence="2">Pin2-interacting protein X1</fullName>
    </submittedName>
</protein>
<dbReference type="InterPro" id="IPR000467">
    <property type="entry name" value="G_patch_dom"/>
</dbReference>
<reference evidence="2 3" key="1">
    <citation type="journal article" date="2019" name="PLoS Pathog.">
        <title>Genome sequence of the bovine parasite Schistosoma bovis Tanzania.</title>
        <authorList>
            <person name="Oey H."/>
            <person name="Zakrzewski M."/>
            <person name="Gobert G."/>
            <person name="Gravermann K."/>
            <person name="Stoye J."/>
            <person name="Jones M."/>
            <person name="Mcmanus D."/>
            <person name="Krause L."/>
        </authorList>
    </citation>
    <scope>NUCLEOTIDE SEQUENCE [LARGE SCALE GENOMIC DNA]</scope>
    <source>
        <strain evidence="2 3">TAN1997</strain>
    </source>
</reference>
<name>A0A430Q6K1_SCHBO</name>
<dbReference type="Pfam" id="PF01585">
    <property type="entry name" value="G-patch"/>
    <property type="match status" value="1"/>
</dbReference>
<comment type="caution">
    <text evidence="2">The sequence shown here is derived from an EMBL/GenBank/DDBJ whole genome shotgun (WGS) entry which is preliminary data.</text>
</comment>
<evidence type="ECO:0000313" key="2">
    <source>
        <dbReference type="EMBL" id="RTG83325.1"/>
    </source>
</evidence>
<dbReference type="Proteomes" id="UP000290809">
    <property type="component" value="Unassembled WGS sequence"/>
</dbReference>
<dbReference type="GO" id="GO:0003676">
    <property type="term" value="F:nucleic acid binding"/>
    <property type="evidence" value="ECO:0007669"/>
    <property type="project" value="InterPro"/>
</dbReference>
<sequence>MLSEKRIKVRYSTDPNGNLWADDPNNFGRKMLEKYGWSPGKGLGKNNNGIKAPIKASIQKGTRGLGMKSDFCLGIRQINEYASLLRKLNNAHSSSDKTNAISECLPTSWRKGMKTLRSKDASKYDQQDLSIVLGHTQSFLEEKIASPNAPAKESGFQIPNTLDLVDVKSAKSIEIIVPVDQHVTSVSSKLCIDYHDNKNSVSVKINDSEGFECRKIEEISNHEDVELIIPPIDPDKKIRRVETVNAGESDSFLAHRANPQEITVGPPYIPPPLNLVLYSIKCRIWSITT</sequence>
<evidence type="ECO:0000259" key="1">
    <source>
        <dbReference type="PROSITE" id="PS50174"/>
    </source>
</evidence>
<dbReference type="GO" id="GO:0005730">
    <property type="term" value="C:nucleolus"/>
    <property type="evidence" value="ECO:0007669"/>
    <property type="project" value="TreeGrafter"/>
</dbReference>
<organism evidence="2 3">
    <name type="scientific">Schistosoma bovis</name>
    <name type="common">Blood fluke</name>
    <dbReference type="NCBI Taxonomy" id="6184"/>
    <lineage>
        <taxon>Eukaryota</taxon>
        <taxon>Metazoa</taxon>
        <taxon>Spiralia</taxon>
        <taxon>Lophotrochozoa</taxon>
        <taxon>Platyhelminthes</taxon>
        <taxon>Trematoda</taxon>
        <taxon>Digenea</taxon>
        <taxon>Strigeidida</taxon>
        <taxon>Schistosomatoidea</taxon>
        <taxon>Schistosomatidae</taxon>
        <taxon>Schistosoma</taxon>
    </lineage>
</organism>
<dbReference type="SMART" id="SM00443">
    <property type="entry name" value="G_patch"/>
    <property type="match status" value="1"/>
</dbReference>
<dbReference type="GO" id="GO:0010521">
    <property type="term" value="F:telomerase inhibitor activity"/>
    <property type="evidence" value="ECO:0007669"/>
    <property type="project" value="TreeGrafter"/>
</dbReference>
<dbReference type="PANTHER" id="PTHR23149">
    <property type="entry name" value="G PATCH DOMAIN CONTAINING PROTEIN"/>
    <property type="match status" value="1"/>
</dbReference>